<dbReference type="AlphaFoldDB" id="A0A2H3L2T5"/>
<proteinExistence type="predicted"/>
<name>A0A2H3L2T5_9CHLR</name>
<evidence type="ECO:0000256" key="1">
    <source>
        <dbReference type="SAM" id="MobiDB-lite"/>
    </source>
</evidence>
<reference evidence="3 4" key="1">
    <citation type="submission" date="2016-05" db="EMBL/GenBank/DDBJ databases">
        <authorList>
            <person name="Lavstsen T."/>
            <person name="Jespersen J.S."/>
        </authorList>
    </citation>
    <scope>NUCLEOTIDE SEQUENCE [LARGE SCALE GENOMIC DNA]</scope>
    <source>
        <strain evidence="3 4">B7-9</strain>
    </source>
</reference>
<protein>
    <submittedName>
        <fullName evidence="3">Uncharacterized protein</fullName>
    </submittedName>
</protein>
<keyword evidence="2" id="KW-1133">Transmembrane helix</keyword>
<feature type="transmembrane region" description="Helical" evidence="2">
    <location>
        <begin position="801"/>
        <end position="823"/>
    </location>
</feature>
<feature type="region of interest" description="Disordered" evidence="1">
    <location>
        <begin position="580"/>
        <end position="599"/>
    </location>
</feature>
<accession>A0A2H3L2T5</accession>
<feature type="compositionally biased region" description="Polar residues" evidence="1">
    <location>
        <begin position="582"/>
        <end position="599"/>
    </location>
</feature>
<sequence>MLSKFLFPLIMLGFLIATSLAETRIVLASQETACIVQQRTHSTLTALCQPGWFSATDRIQIVGSGVMQYGENPGDVLQRAKSIPNTTVLFDTGNDQHIELAISFSLVENYLAAAIFDDQNGDRKVAYQIEGEQVQILEPGPTMTIYGHDGWLEDQDLFNWNLDIEIDGQVSSTMLDEIYMDRIALDSTIHTRIYVRDNNRNGLPEIEWRKSRPNVPSSWNVIRTTVIVNTEDDEFPLEPGRPWYLISPERWQLTKNYGTSKPPLIVDWAEARIELLNEFVASRTNPGNFFVYTFHPLEEGVVSKSNWEDPFAFYNFSGINDEESRTYPNVLIRIAHFHQGEFSDDINDHLPTSVQQIDYTWRFTPVTASAPIWDYRLSIAGRVSITETYPLGPFTTNTIPFSKLPAWVMQQPWDYTTFVAREGPGIQNTEGIGAIWTILESARPTGTQFLTGRIDEFTSGHFDEIPVGWRGEFGMLGGVIPELCVSLIDQRVHLLQAEFGLWAVDDGYTISYYRDPNSSCINRWQVIGDQSKKEQLFHIENHLVYSTSDQIFVKQLVPGTNTITFLPPHNIASWQEARASAPTPSQSENCVTRGSTSDDQSLLPCTLKSMFDLADGRLISAMYAKMSNYRADQAGRASFTLEITPGSHHRGLEVMGISKIDPSGSYRITFQDGIFKAQKITPPNPSVTLSTTELTQYEAGAMTLHLHNDGLTDLPAATIEIWGTPESGSAMLVMTRTLALLSQQSQDLLLSWTPPMAGDWTLMPILRSSGNEVWELPSTRVSVQPTEASDPLTLLKASSTAAMLGFTLVGLLGLTILAVFAFASQWSRRGLEQCDDPD</sequence>
<evidence type="ECO:0000313" key="3">
    <source>
        <dbReference type="EMBL" id="PDV99077.1"/>
    </source>
</evidence>
<dbReference type="RefSeq" id="WP_097652385.1">
    <property type="nucleotide sequence ID" value="NZ_LYXE01000083.1"/>
</dbReference>
<keyword evidence="2" id="KW-0472">Membrane</keyword>
<dbReference type="Proteomes" id="UP000220922">
    <property type="component" value="Unassembled WGS sequence"/>
</dbReference>
<keyword evidence="4" id="KW-1185">Reference proteome</keyword>
<evidence type="ECO:0000256" key="2">
    <source>
        <dbReference type="SAM" id="Phobius"/>
    </source>
</evidence>
<dbReference type="EMBL" id="LYXE01000083">
    <property type="protein sequence ID" value="PDV99077.1"/>
    <property type="molecule type" value="Genomic_DNA"/>
</dbReference>
<comment type="caution">
    <text evidence="3">The sequence shown here is derived from an EMBL/GenBank/DDBJ whole genome shotgun (WGS) entry which is preliminary data.</text>
</comment>
<evidence type="ECO:0000313" key="4">
    <source>
        <dbReference type="Proteomes" id="UP000220922"/>
    </source>
</evidence>
<keyword evidence="2" id="KW-0812">Transmembrane</keyword>
<organism evidence="3 4">
    <name type="scientific">Candidatus Chloroploca asiatica</name>
    <dbReference type="NCBI Taxonomy" id="1506545"/>
    <lineage>
        <taxon>Bacteria</taxon>
        <taxon>Bacillati</taxon>
        <taxon>Chloroflexota</taxon>
        <taxon>Chloroflexia</taxon>
        <taxon>Chloroflexales</taxon>
        <taxon>Chloroflexineae</taxon>
        <taxon>Oscillochloridaceae</taxon>
        <taxon>Candidatus Chloroploca</taxon>
    </lineage>
</organism>
<gene>
    <name evidence="3" type="ORF">A9Q02_13410</name>
</gene>
<dbReference type="OrthoDB" id="33873at2"/>